<dbReference type="Proteomes" id="UP001183643">
    <property type="component" value="Unassembled WGS sequence"/>
</dbReference>
<comment type="caution">
    <text evidence="1">The sequence shown here is derived from an EMBL/GenBank/DDBJ whole genome shotgun (WGS) entry which is preliminary data.</text>
</comment>
<proteinExistence type="predicted"/>
<name>A0AAE4CA76_9ACTN</name>
<accession>A0AAE4CA76</accession>
<dbReference type="EMBL" id="JAVDYB010000001">
    <property type="protein sequence ID" value="MDR7277331.1"/>
    <property type="molecule type" value="Genomic_DNA"/>
</dbReference>
<dbReference type="InterPro" id="IPR020955">
    <property type="entry name" value="Uncharacterised_Atu4866"/>
</dbReference>
<organism evidence="1 2">
    <name type="scientific">Catenuloplanes atrovinosus</name>
    <dbReference type="NCBI Taxonomy" id="137266"/>
    <lineage>
        <taxon>Bacteria</taxon>
        <taxon>Bacillati</taxon>
        <taxon>Actinomycetota</taxon>
        <taxon>Actinomycetes</taxon>
        <taxon>Micromonosporales</taxon>
        <taxon>Micromonosporaceae</taxon>
        <taxon>Catenuloplanes</taxon>
    </lineage>
</organism>
<gene>
    <name evidence="1" type="ORF">J2S41_004109</name>
</gene>
<keyword evidence="2" id="KW-1185">Reference proteome</keyword>
<dbReference type="RefSeq" id="WP_310369560.1">
    <property type="nucleotide sequence ID" value="NZ_JAVDYB010000001.1"/>
</dbReference>
<evidence type="ECO:0000313" key="1">
    <source>
        <dbReference type="EMBL" id="MDR7277331.1"/>
    </source>
</evidence>
<dbReference type="Gene3D" id="2.40.128.290">
    <property type="entry name" value="Uncharacterised protein Atu4866, PF11512"/>
    <property type="match status" value="1"/>
</dbReference>
<dbReference type="Pfam" id="PF11512">
    <property type="entry name" value="Atu4866"/>
    <property type="match status" value="1"/>
</dbReference>
<reference evidence="1" key="1">
    <citation type="submission" date="2023-07" db="EMBL/GenBank/DDBJ databases">
        <title>Sequencing the genomes of 1000 actinobacteria strains.</title>
        <authorList>
            <person name="Klenk H.-P."/>
        </authorList>
    </citation>
    <scope>NUCLEOTIDE SEQUENCE</scope>
    <source>
        <strain evidence="1">DSM 44707</strain>
    </source>
</reference>
<dbReference type="AlphaFoldDB" id="A0AAE4CA76"/>
<evidence type="ECO:0000313" key="2">
    <source>
        <dbReference type="Proteomes" id="UP001183643"/>
    </source>
</evidence>
<protein>
    <submittedName>
        <fullName evidence="1">Uncharacterized protein</fullName>
    </submittedName>
</protein>
<sequence length="204" mass="22563">MLFTGVHVHGPSATTTIDVVVADGVVTRVVVADGVVARSGATGDVIDGRGLGMIAIVPAPDGCGHMVRAVEPGIAANLLLVPQRVMPELGTPWWRVIISRGDLRALLSRGRIVVRDGEPLDRSAHPDGARVGVWIDRADWLHQELLPQGRYDETRGGRRHAYTGRYWLDGDRIDYLDDTRFYAFGDFISDELYHADFIMRLRRP</sequence>
<dbReference type="InterPro" id="IPR038646">
    <property type="entry name" value="Atu4866-like_sf"/>
</dbReference>